<reference evidence="1" key="1">
    <citation type="submission" date="2021-07" db="EMBL/GenBank/DDBJ databases">
        <authorList>
            <person name="Durling M."/>
        </authorList>
    </citation>
    <scope>NUCLEOTIDE SEQUENCE</scope>
</reference>
<gene>
    <name evidence="1" type="ORF">HYALB_00008279</name>
</gene>
<comment type="caution">
    <text evidence="1">The sequence shown here is derived from an EMBL/GenBank/DDBJ whole genome shotgun (WGS) entry which is preliminary data.</text>
</comment>
<dbReference type="EMBL" id="CAJVRM010000032">
    <property type="protein sequence ID" value="CAG8971994.1"/>
    <property type="molecule type" value="Genomic_DNA"/>
</dbReference>
<sequence>MDQIWVIDDKTGEKTLIYSALDPNGPAPSGETQAGLVGTVRCVVCNKDAILHCSLCKCTSWCSKDCLVGNKALHDTFCKAFVKFLEAGPRPTPREDRCYKLGALLPEDSTEPRYVWVEVELLKMDTTDGKKIDVHTVYPILPLLPDGIDKRTLMPVDKIRIWRDEKAGFDFGNTLFLWYRDNFLMDGSVQNKYVDKLLEGWRKRYWRGPLLVLSGLVTKTARQFHFMLDVTPSDVQRAGQYFAINGPFADELPATPLRELLKDCWSTYGLRGSPTQGPVTNGRVTVVPPDFDVNSL</sequence>
<dbReference type="AlphaFoldDB" id="A0A9N9LGN8"/>
<evidence type="ECO:0000313" key="2">
    <source>
        <dbReference type="Proteomes" id="UP000701801"/>
    </source>
</evidence>
<evidence type="ECO:0000313" key="1">
    <source>
        <dbReference type="EMBL" id="CAG8971994.1"/>
    </source>
</evidence>
<evidence type="ECO:0008006" key="3">
    <source>
        <dbReference type="Google" id="ProtNLM"/>
    </source>
</evidence>
<dbReference type="Proteomes" id="UP000701801">
    <property type="component" value="Unassembled WGS sequence"/>
</dbReference>
<organism evidence="1 2">
    <name type="scientific">Hymenoscyphus albidus</name>
    <dbReference type="NCBI Taxonomy" id="595503"/>
    <lineage>
        <taxon>Eukaryota</taxon>
        <taxon>Fungi</taxon>
        <taxon>Dikarya</taxon>
        <taxon>Ascomycota</taxon>
        <taxon>Pezizomycotina</taxon>
        <taxon>Leotiomycetes</taxon>
        <taxon>Helotiales</taxon>
        <taxon>Helotiaceae</taxon>
        <taxon>Hymenoscyphus</taxon>
    </lineage>
</organism>
<dbReference type="Gene3D" id="6.10.140.2220">
    <property type="match status" value="1"/>
</dbReference>
<dbReference type="OrthoDB" id="437457at2759"/>
<name>A0A9N9LGN8_9HELO</name>
<accession>A0A9N9LGN8</accession>
<protein>
    <recommendedName>
        <fullName evidence="3">Suppressor of anucleate metulae protein B</fullName>
    </recommendedName>
</protein>
<dbReference type="SUPFAM" id="SSF144232">
    <property type="entry name" value="HIT/MYND zinc finger-like"/>
    <property type="match status" value="1"/>
</dbReference>
<proteinExistence type="predicted"/>
<keyword evidence="2" id="KW-1185">Reference proteome</keyword>